<comment type="similarity">
    <text evidence="2">Belongs to the metallo-dependent hydrolases superfamily. Adenosine and AMP deaminases family.</text>
</comment>
<dbReference type="HOGENOM" id="CLU_362768_0_0_4"/>
<dbReference type="InterPro" id="IPR006650">
    <property type="entry name" value="A/AMP_deam_AS"/>
</dbReference>
<proteinExistence type="inferred from homology"/>
<dbReference type="GO" id="GO:0046103">
    <property type="term" value="P:inosine biosynthetic process"/>
    <property type="evidence" value="ECO:0007669"/>
    <property type="project" value="TreeGrafter"/>
</dbReference>
<evidence type="ECO:0000256" key="2">
    <source>
        <dbReference type="ARBA" id="ARBA00006676"/>
    </source>
</evidence>
<dbReference type="Proteomes" id="UP000002010">
    <property type="component" value="Chromosome"/>
</dbReference>
<organism evidence="6 7">
    <name type="scientific">Laribacter hongkongensis (strain HLHK9)</name>
    <dbReference type="NCBI Taxonomy" id="557598"/>
    <lineage>
        <taxon>Bacteria</taxon>
        <taxon>Pseudomonadati</taxon>
        <taxon>Pseudomonadota</taxon>
        <taxon>Betaproteobacteria</taxon>
        <taxon>Neisseriales</taxon>
        <taxon>Aquaspirillaceae</taxon>
        <taxon>Laribacter</taxon>
    </lineage>
</organism>
<protein>
    <recommendedName>
        <fullName evidence="8">Adenosine deaminase</fullName>
    </recommendedName>
</protein>
<dbReference type="GO" id="GO:0005829">
    <property type="term" value="C:cytosol"/>
    <property type="evidence" value="ECO:0007669"/>
    <property type="project" value="TreeGrafter"/>
</dbReference>
<dbReference type="InterPro" id="IPR006330">
    <property type="entry name" value="Ado/ade_deaminase"/>
</dbReference>
<dbReference type="PANTHER" id="PTHR11409">
    <property type="entry name" value="ADENOSINE DEAMINASE"/>
    <property type="match status" value="1"/>
</dbReference>
<accession>C1D8H4</accession>
<dbReference type="Gene3D" id="3.20.20.140">
    <property type="entry name" value="Metal-dependent hydrolases"/>
    <property type="match status" value="2"/>
</dbReference>
<evidence type="ECO:0000313" key="6">
    <source>
        <dbReference type="EMBL" id="ACO74764.1"/>
    </source>
</evidence>
<dbReference type="EMBL" id="CP001154">
    <property type="protein sequence ID" value="ACO74764.1"/>
    <property type="molecule type" value="Genomic_DNA"/>
</dbReference>
<evidence type="ECO:0000256" key="5">
    <source>
        <dbReference type="ARBA" id="ARBA00022833"/>
    </source>
</evidence>
<dbReference type="GO" id="GO:0004000">
    <property type="term" value="F:adenosine deaminase activity"/>
    <property type="evidence" value="ECO:0007669"/>
    <property type="project" value="TreeGrafter"/>
</dbReference>
<sequence>MHTAASTLSLLCCRTLSSPLLRQHLLSHDWSSSLDERDLRQHLYLGNQPWLARLPDHVFDLSFKEAQAQGLKDGMLATAALRLLATHYLEVQHGHVHVRLDLFGEWQQSVLSRVSGLPIIAAMRAMHVGRGGHLAADLLTERLPGRAQQLPLPCITPRDSAVEDYISREGLHESHLHLNGSSFAEQCWLSAMARPDRATKQFSDLWQAAQRSAAGDKVLELARLHDANFNPTQFRHDLMLARQLRGWLVHFAQNPSSEASPLPWCADDLRGWQKRAPAPTLPRAFNPLHNPLSTETLAAELEWMTQLLCQHTRPQRVDRMLHLYLLLQHQYRALMVQGEELYGFDQFQKYTHTELRSTAEKRYRQRLNDIHGPHPQRSQSAYLEGRFAPKATADKNADLLLAILRDYLEYLQEGLPEQMEAKKTSLTSVLEVLDSVCTSADVRWPQRQQLVLVAHFIKKDWDWNSKKAGPYRHYPLRRELEAQMAQMRLTLKRYPRLHRWVRGVDGAANELHAPPEVFASIFRQAARAGLGHRSFHVGEDFPHLLTGLRHMLDALELLELRDGARIGHGIALGIKPELWLERMPCTLYLKRSERLLDLLAAWRLLRKLPDTTAQAYLVECELECLLPQVFKNSISARLFERVMALRGLHMGFVASLQRDQHWDWTSASLVDSLREEARLVSEANEQDKEALSLLWRWQSDRELWQRSESLISIDTQDALFTPNLYLRLQQALMSYVAERRVVIETLPSSNVRISQYQRFDEHHALRWMGIPGYEREGDTPIMVSLGSDDPGIFAGNLKGEFYQLYAVLRQQGCSDADALRLVGTVNERGRQYRFHDLAL</sequence>
<reference evidence="6 7" key="1">
    <citation type="journal article" date="2009" name="PLoS Genet.">
        <title>The complete genome and proteome of Laribacter hongkongensis reveal potential mechanisms for adaptations to different temperatures and habitats.</title>
        <authorList>
            <person name="Woo P.C."/>
            <person name="Lau S.K."/>
            <person name="Tse H."/>
            <person name="Teng J.L."/>
            <person name="Curreem S.O."/>
            <person name="Tsang A.K."/>
            <person name="Fan R.Y."/>
            <person name="Wong G.K."/>
            <person name="Huang Y."/>
            <person name="Loman N.J."/>
            <person name="Snyder L.A."/>
            <person name="Cai J.J."/>
            <person name="Huang J.D."/>
            <person name="Mak W."/>
            <person name="Pallen M.J."/>
            <person name="Lok S."/>
            <person name="Yuen K.Y."/>
        </authorList>
    </citation>
    <scope>NUCLEOTIDE SEQUENCE [LARGE SCALE GENOMIC DNA]</scope>
    <source>
        <strain evidence="6 7">HLHK9</strain>
    </source>
</reference>
<keyword evidence="3" id="KW-0479">Metal-binding</keyword>
<keyword evidence="7" id="KW-1185">Reference proteome</keyword>
<gene>
    <name evidence="6" type="ordered locus">LHK_01780</name>
</gene>
<dbReference type="eggNOG" id="COG1816">
    <property type="taxonomic scope" value="Bacteria"/>
</dbReference>
<evidence type="ECO:0000313" key="7">
    <source>
        <dbReference type="Proteomes" id="UP000002010"/>
    </source>
</evidence>
<dbReference type="STRING" id="557598.LHK_01780"/>
<evidence type="ECO:0008006" key="8">
    <source>
        <dbReference type="Google" id="ProtNLM"/>
    </source>
</evidence>
<dbReference type="InterPro" id="IPR032466">
    <property type="entry name" value="Metal_Hydrolase"/>
</dbReference>
<keyword evidence="5" id="KW-0862">Zinc</keyword>
<dbReference type="GO" id="GO:0043103">
    <property type="term" value="P:hypoxanthine salvage"/>
    <property type="evidence" value="ECO:0007669"/>
    <property type="project" value="TreeGrafter"/>
</dbReference>
<dbReference type="PANTHER" id="PTHR11409:SF43">
    <property type="entry name" value="ADENOSINE DEAMINASE"/>
    <property type="match status" value="1"/>
</dbReference>
<dbReference type="SUPFAM" id="SSF51556">
    <property type="entry name" value="Metallo-dependent hydrolases"/>
    <property type="match status" value="1"/>
</dbReference>
<evidence type="ECO:0000256" key="1">
    <source>
        <dbReference type="ARBA" id="ARBA00001947"/>
    </source>
</evidence>
<comment type="cofactor">
    <cofactor evidence="1">
        <name>Zn(2+)</name>
        <dbReference type="ChEBI" id="CHEBI:29105"/>
    </cofactor>
</comment>
<dbReference type="KEGG" id="lhk:LHK_01780"/>
<dbReference type="PROSITE" id="PS00485">
    <property type="entry name" value="A_DEAMINASE"/>
    <property type="match status" value="1"/>
</dbReference>
<keyword evidence="4" id="KW-0378">Hydrolase</keyword>
<name>C1D8H4_LARHH</name>
<dbReference type="GO" id="GO:0006154">
    <property type="term" value="P:adenosine catabolic process"/>
    <property type="evidence" value="ECO:0007669"/>
    <property type="project" value="TreeGrafter"/>
</dbReference>
<evidence type="ECO:0000256" key="3">
    <source>
        <dbReference type="ARBA" id="ARBA00022723"/>
    </source>
</evidence>
<evidence type="ECO:0000256" key="4">
    <source>
        <dbReference type="ARBA" id="ARBA00022801"/>
    </source>
</evidence>
<dbReference type="GO" id="GO:0009168">
    <property type="term" value="P:purine ribonucleoside monophosphate biosynthetic process"/>
    <property type="evidence" value="ECO:0007669"/>
    <property type="project" value="InterPro"/>
</dbReference>
<dbReference type="AlphaFoldDB" id="C1D8H4"/>
<dbReference type="GO" id="GO:0046872">
    <property type="term" value="F:metal ion binding"/>
    <property type="evidence" value="ECO:0007669"/>
    <property type="project" value="UniProtKB-KW"/>
</dbReference>